<name>A0A5B0WVU3_9GAMM</name>
<dbReference type="GO" id="GO:0016020">
    <property type="term" value="C:membrane"/>
    <property type="evidence" value="ECO:0007669"/>
    <property type="project" value="InterPro"/>
</dbReference>
<dbReference type="Pfam" id="PF04279">
    <property type="entry name" value="IspA"/>
    <property type="match status" value="1"/>
</dbReference>
<accession>A0A5B0WVU3</accession>
<dbReference type="AlphaFoldDB" id="A0A5B0WVU3"/>
<organism evidence="2 3">
    <name type="scientific">Pseudohalioglobus sediminis</name>
    <dbReference type="NCBI Taxonomy" id="2606449"/>
    <lineage>
        <taxon>Bacteria</taxon>
        <taxon>Pseudomonadati</taxon>
        <taxon>Pseudomonadota</taxon>
        <taxon>Gammaproteobacteria</taxon>
        <taxon>Cellvibrionales</taxon>
        <taxon>Halieaceae</taxon>
        <taxon>Pseudohalioglobus</taxon>
    </lineage>
</organism>
<keyword evidence="1" id="KW-0472">Membrane</keyword>
<keyword evidence="3" id="KW-1185">Reference proteome</keyword>
<feature type="transmembrane region" description="Helical" evidence="1">
    <location>
        <begin position="80"/>
        <end position="100"/>
    </location>
</feature>
<keyword evidence="1" id="KW-1133">Transmembrane helix</keyword>
<keyword evidence="1" id="KW-0812">Transmembrane</keyword>
<feature type="transmembrane region" description="Helical" evidence="1">
    <location>
        <begin position="156"/>
        <end position="177"/>
    </location>
</feature>
<dbReference type="RefSeq" id="WP_149611641.1">
    <property type="nucleotide sequence ID" value="NZ_VTUX01000005.1"/>
</dbReference>
<feature type="transmembrane region" description="Helical" evidence="1">
    <location>
        <begin position="30"/>
        <end position="46"/>
    </location>
</feature>
<feature type="transmembrane region" description="Helical" evidence="1">
    <location>
        <begin position="7"/>
        <end position="24"/>
    </location>
</feature>
<comment type="caution">
    <text evidence="2">The sequence shown here is derived from an EMBL/GenBank/DDBJ whole genome shotgun (WGS) entry which is preliminary data.</text>
</comment>
<feature type="transmembrane region" description="Helical" evidence="1">
    <location>
        <begin position="129"/>
        <end position="150"/>
    </location>
</feature>
<evidence type="ECO:0000313" key="3">
    <source>
        <dbReference type="Proteomes" id="UP000323708"/>
    </source>
</evidence>
<feature type="transmembrane region" description="Helical" evidence="1">
    <location>
        <begin position="58"/>
        <end position="74"/>
    </location>
</feature>
<proteinExistence type="predicted"/>
<sequence length="193" mass="21610">MNRVLQVMTGLVLALYPLLIFFGLQVMEPAHMAGMLLAMALLRMASLRASPGGRGAQLVLAAVLLVIAAFTLVAESPNGFRYYPVVVNIVFLSAFFASLIKGPPVVERLARLTEPHLPQQAVVYTRKVTILWCVFFLFNGTIALYTAAFASFEAWAYYNGFLAYILMAVLFSLEWLVRRYVRRRVDATPQRTQ</sequence>
<gene>
    <name evidence="2" type="ORF">F0M18_11765</name>
</gene>
<dbReference type="Proteomes" id="UP000323708">
    <property type="component" value="Unassembled WGS sequence"/>
</dbReference>
<evidence type="ECO:0008006" key="4">
    <source>
        <dbReference type="Google" id="ProtNLM"/>
    </source>
</evidence>
<protein>
    <recommendedName>
        <fullName evidence="4">Intracellular septation protein A</fullName>
    </recommendedName>
</protein>
<dbReference type="EMBL" id="VTUX01000005">
    <property type="protein sequence ID" value="KAA1190485.1"/>
    <property type="molecule type" value="Genomic_DNA"/>
</dbReference>
<evidence type="ECO:0000256" key="1">
    <source>
        <dbReference type="SAM" id="Phobius"/>
    </source>
</evidence>
<reference evidence="2 3" key="1">
    <citation type="submission" date="2019-09" db="EMBL/GenBank/DDBJ databases">
        <authorList>
            <person name="Chen X.-Y."/>
        </authorList>
    </citation>
    <scope>NUCLEOTIDE SEQUENCE [LARGE SCALE GENOMIC DNA]</scope>
    <source>
        <strain evidence="2 3">NY5</strain>
    </source>
</reference>
<evidence type="ECO:0000313" key="2">
    <source>
        <dbReference type="EMBL" id="KAA1190485.1"/>
    </source>
</evidence>
<dbReference type="InterPro" id="IPR006008">
    <property type="entry name" value="YciB"/>
</dbReference>